<keyword evidence="1" id="KW-0479">Metal-binding</keyword>
<dbReference type="SMART" id="SM00396">
    <property type="entry name" value="ZnF_UBR1"/>
    <property type="match status" value="1"/>
</dbReference>
<dbReference type="InterPro" id="IPR015943">
    <property type="entry name" value="WD40/YVTN_repeat-like_dom_sf"/>
</dbReference>
<accession>A0ABR2GNS9</accession>
<sequence length="712" mass="81966">MQWASFSLSHHCPDTTLSVVSLCNNEIESPHLLAIGSDLGTVDIVDLENRTSIAAFNNLHDTQVLDVEFYSRDHILSYDKYTLIHLDTETQNRTVLYDQQDAVQCLTLSTYTSKLGSSNYNYKVSPIIASTKDRILNFDLYAPNPTILMENQEGIHELCLLPDEYTLIALKHNCMVATDVRNPQSFYPLSIDLKFERLSCNNHYLAAITKDSQLYSFELPLMPTVYKNLMPIENPFISRPAFCDDYIVVGNEMGMIFVIDPKTEQMDMIQCPIETPIVSVAASSSEISISLEDDIYVFSEFPFEDNLLHPIDSSDEEFMFDENGSIVPRPNENAEELVENDEDDKIDWLKQSADIVLEDGECSYERYGYCEQQIFVCFTCSRDQDRPIGVCEQCSTICHDGHDVRPIGTRRRFRCDCGNGRCPQFCKAMVDPKVTENTFNRYNHNFHLRWCICDGLDVPPMVQCVCCDDWFHHECIGFFSEMRCLVLDETPCLADWIFVCNDCLEHRLRYLLEFPDADPPDDIRDFVLELQIGSEIKPFTERPNYNKNKTAQEEKTTDSIEKEKGSNLNEEGSNSNNNENNSDKNDSENKPKETLEQFKERLMRDGLGFTILGGKWINKNVFFNFKGEPEFDDEFSEIDPTEEDKNLPVSLRQKEFSSFMRKAYEDIFKLVSTEGRTVIQKSDADAILGKNASQLLMQRRREHDHDDDNNNN</sequence>
<feature type="region of interest" description="Disordered" evidence="5">
    <location>
        <begin position="539"/>
        <end position="591"/>
    </location>
</feature>
<dbReference type="SUPFAM" id="SSF57903">
    <property type="entry name" value="FYVE/PHD zinc finger"/>
    <property type="match status" value="1"/>
</dbReference>
<name>A0ABR2GNS9_9EUKA</name>
<evidence type="ECO:0000256" key="1">
    <source>
        <dbReference type="ARBA" id="ARBA00022723"/>
    </source>
</evidence>
<evidence type="ECO:0000256" key="3">
    <source>
        <dbReference type="ARBA" id="ARBA00022833"/>
    </source>
</evidence>
<evidence type="ECO:0000256" key="2">
    <source>
        <dbReference type="ARBA" id="ARBA00022771"/>
    </source>
</evidence>
<dbReference type="PANTHER" id="PTHR13513">
    <property type="entry name" value="E3 UBIQUITIN-PROTEIN LIGASE UBR7"/>
    <property type="match status" value="1"/>
</dbReference>
<dbReference type="InterPro" id="IPR003126">
    <property type="entry name" value="Znf_UBR"/>
</dbReference>
<dbReference type="InterPro" id="IPR040204">
    <property type="entry name" value="UBR7"/>
</dbReference>
<dbReference type="InterPro" id="IPR047506">
    <property type="entry name" value="UBR7-like_UBR-box"/>
</dbReference>
<comment type="caution">
    <text evidence="7">The sequence shown here is derived from an EMBL/GenBank/DDBJ whole genome shotgun (WGS) entry which is preliminary data.</text>
</comment>
<dbReference type="Gene3D" id="2.130.10.10">
    <property type="entry name" value="YVTN repeat-like/Quinoprotein amine dehydrogenase"/>
    <property type="match status" value="1"/>
</dbReference>
<dbReference type="PROSITE" id="PS51157">
    <property type="entry name" value="ZF_UBR"/>
    <property type="match status" value="1"/>
</dbReference>
<feature type="compositionally biased region" description="Basic and acidic residues" evidence="5">
    <location>
        <begin position="581"/>
        <end position="591"/>
    </location>
</feature>
<feature type="domain" description="UBR-type" evidence="6">
    <location>
        <begin position="360"/>
        <end position="431"/>
    </location>
</feature>
<proteinExistence type="predicted"/>
<evidence type="ECO:0000313" key="8">
    <source>
        <dbReference type="Proteomes" id="UP001470230"/>
    </source>
</evidence>
<evidence type="ECO:0000313" key="7">
    <source>
        <dbReference type="EMBL" id="KAK8835605.1"/>
    </source>
</evidence>
<dbReference type="InterPro" id="IPR036322">
    <property type="entry name" value="WD40_repeat_dom_sf"/>
</dbReference>
<keyword evidence="8" id="KW-1185">Reference proteome</keyword>
<gene>
    <name evidence="7" type="ORF">M9Y10_042493</name>
</gene>
<organism evidence="7 8">
    <name type="scientific">Tritrichomonas musculus</name>
    <dbReference type="NCBI Taxonomy" id="1915356"/>
    <lineage>
        <taxon>Eukaryota</taxon>
        <taxon>Metamonada</taxon>
        <taxon>Parabasalia</taxon>
        <taxon>Tritrichomonadida</taxon>
        <taxon>Tritrichomonadidae</taxon>
        <taxon>Tritrichomonas</taxon>
    </lineage>
</organism>
<dbReference type="PANTHER" id="PTHR13513:SF9">
    <property type="entry name" value="E3 UBIQUITIN-PROTEIN LIGASE UBR7-RELATED"/>
    <property type="match status" value="1"/>
</dbReference>
<feature type="compositionally biased region" description="Low complexity" evidence="5">
    <location>
        <begin position="566"/>
        <end position="580"/>
    </location>
</feature>
<evidence type="ECO:0000259" key="6">
    <source>
        <dbReference type="PROSITE" id="PS51157"/>
    </source>
</evidence>
<dbReference type="InterPro" id="IPR011011">
    <property type="entry name" value="Znf_FYVE_PHD"/>
</dbReference>
<dbReference type="EMBL" id="JAPFFF010000079">
    <property type="protein sequence ID" value="KAK8835605.1"/>
    <property type="molecule type" value="Genomic_DNA"/>
</dbReference>
<feature type="zinc finger region" description="UBR-type" evidence="4">
    <location>
        <begin position="360"/>
        <end position="431"/>
    </location>
</feature>
<evidence type="ECO:0000256" key="5">
    <source>
        <dbReference type="SAM" id="MobiDB-lite"/>
    </source>
</evidence>
<dbReference type="Gene3D" id="3.30.40.10">
    <property type="entry name" value="Zinc/RING finger domain, C3HC4 (zinc finger)"/>
    <property type="match status" value="1"/>
</dbReference>
<dbReference type="CDD" id="cd19677">
    <property type="entry name" value="UBR-box_UBR7"/>
    <property type="match status" value="1"/>
</dbReference>
<feature type="compositionally biased region" description="Basic and acidic residues" evidence="5">
    <location>
        <begin position="550"/>
        <end position="565"/>
    </location>
</feature>
<keyword evidence="3" id="KW-0862">Zinc</keyword>
<evidence type="ECO:0000256" key="4">
    <source>
        <dbReference type="PROSITE-ProRule" id="PRU00508"/>
    </source>
</evidence>
<dbReference type="SUPFAM" id="SSF50978">
    <property type="entry name" value="WD40 repeat-like"/>
    <property type="match status" value="1"/>
</dbReference>
<dbReference type="Proteomes" id="UP001470230">
    <property type="component" value="Unassembled WGS sequence"/>
</dbReference>
<dbReference type="InterPro" id="IPR013083">
    <property type="entry name" value="Znf_RING/FYVE/PHD"/>
</dbReference>
<dbReference type="Pfam" id="PF02207">
    <property type="entry name" value="zf-UBR"/>
    <property type="match status" value="1"/>
</dbReference>
<reference evidence="7 8" key="1">
    <citation type="submission" date="2024-04" db="EMBL/GenBank/DDBJ databases">
        <title>Tritrichomonas musculus Genome.</title>
        <authorList>
            <person name="Alves-Ferreira E."/>
            <person name="Grigg M."/>
            <person name="Lorenzi H."/>
            <person name="Galac M."/>
        </authorList>
    </citation>
    <scope>NUCLEOTIDE SEQUENCE [LARGE SCALE GENOMIC DNA]</scope>
    <source>
        <strain evidence="7 8">EAF2021</strain>
    </source>
</reference>
<keyword evidence="2" id="KW-0863">Zinc-finger</keyword>
<protein>
    <submittedName>
        <fullName evidence="7">E3 ubiquitin-protein ligase ubr7</fullName>
    </submittedName>
</protein>